<dbReference type="Proteomes" id="UP000244069">
    <property type="component" value="Unassembled WGS sequence"/>
</dbReference>
<accession>A0A2T6ABE2</accession>
<keyword evidence="3" id="KW-1185">Reference proteome</keyword>
<dbReference type="AlphaFoldDB" id="A0A2T6ABE2"/>
<dbReference type="EMBL" id="QBKN01000032">
    <property type="protein sequence ID" value="PTX41129.1"/>
    <property type="molecule type" value="Genomic_DNA"/>
</dbReference>
<feature type="region of interest" description="Disordered" evidence="1">
    <location>
        <begin position="41"/>
        <end position="63"/>
    </location>
</feature>
<comment type="caution">
    <text evidence="2">The sequence shown here is derived from an EMBL/GenBank/DDBJ whole genome shotgun (WGS) entry which is preliminary data.</text>
</comment>
<reference evidence="2 3" key="1">
    <citation type="submission" date="2018-04" db="EMBL/GenBank/DDBJ databases">
        <title>Genomic Encyclopedia of Archaeal and Bacterial Type Strains, Phase II (KMG-II): from individual species to whole genera.</title>
        <authorList>
            <person name="Goeker M."/>
        </authorList>
    </citation>
    <scope>NUCLEOTIDE SEQUENCE [LARGE SCALE GENOMIC DNA]</scope>
    <source>
        <strain evidence="2 3">DSM 29329</strain>
    </source>
</reference>
<evidence type="ECO:0000313" key="2">
    <source>
        <dbReference type="EMBL" id="PTX41129.1"/>
    </source>
</evidence>
<protein>
    <submittedName>
        <fullName evidence="2">Uncharacterized protein</fullName>
    </submittedName>
</protein>
<gene>
    <name evidence="2" type="ORF">C8N44_13234</name>
</gene>
<evidence type="ECO:0000256" key="1">
    <source>
        <dbReference type="SAM" id="MobiDB-lite"/>
    </source>
</evidence>
<dbReference type="OrthoDB" id="7872359at2"/>
<evidence type="ECO:0000313" key="3">
    <source>
        <dbReference type="Proteomes" id="UP000244069"/>
    </source>
</evidence>
<proteinExistence type="predicted"/>
<name>A0A2T6ABE2_9RHOB</name>
<organism evidence="2 3">
    <name type="scientific">Allosediminivita pacifica</name>
    <dbReference type="NCBI Taxonomy" id="1267769"/>
    <lineage>
        <taxon>Bacteria</taxon>
        <taxon>Pseudomonadati</taxon>
        <taxon>Pseudomonadota</taxon>
        <taxon>Alphaproteobacteria</taxon>
        <taxon>Rhodobacterales</taxon>
        <taxon>Paracoccaceae</taxon>
        <taxon>Allosediminivita</taxon>
    </lineage>
</organism>
<sequence length="94" mass="9814">MRQFSALAGVLGLCACTQFPELDATATPGVSEAPYPELLPLSGLLDAPPPRATPEVAEGVDARTEALRRRADALRGEVIDPDARSRLDAGVDAS</sequence>
<dbReference type="PROSITE" id="PS51257">
    <property type="entry name" value="PROKAR_LIPOPROTEIN"/>
    <property type="match status" value="1"/>
</dbReference>
<dbReference type="RefSeq" id="WP_107978450.1">
    <property type="nucleotide sequence ID" value="NZ_BMEZ01000030.1"/>
</dbReference>